<dbReference type="PANTHER" id="PTHR43968">
    <property type="match status" value="1"/>
</dbReference>
<dbReference type="Gene3D" id="1.20.1050.10">
    <property type="match status" value="1"/>
</dbReference>
<proteinExistence type="predicted"/>
<dbReference type="AlphaFoldDB" id="A0A239I479"/>
<dbReference type="PANTHER" id="PTHR43968:SF6">
    <property type="entry name" value="GLUTATHIONE S-TRANSFERASE OMEGA"/>
    <property type="match status" value="1"/>
</dbReference>
<dbReference type="SUPFAM" id="SSF52833">
    <property type="entry name" value="Thioredoxin-like"/>
    <property type="match status" value="1"/>
</dbReference>
<dbReference type="Proteomes" id="UP000198281">
    <property type="component" value="Unassembled WGS sequence"/>
</dbReference>
<name>A0A239I479_9SPHN</name>
<dbReference type="CDD" id="cd03196">
    <property type="entry name" value="GST_C_5"/>
    <property type="match status" value="1"/>
</dbReference>
<dbReference type="InterPro" id="IPR050983">
    <property type="entry name" value="GST_Omega/HSP26"/>
</dbReference>
<feature type="domain" description="GST N-terminal" evidence="1">
    <location>
        <begin position="12"/>
        <end position="91"/>
    </location>
</feature>
<dbReference type="PROSITE" id="PS50404">
    <property type="entry name" value="GST_NTER"/>
    <property type="match status" value="1"/>
</dbReference>
<dbReference type="GO" id="GO:0016740">
    <property type="term" value="F:transferase activity"/>
    <property type="evidence" value="ECO:0007669"/>
    <property type="project" value="UniProtKB-KW"/>
</dbReference>
<sequence length="219" mass="24678">MSAPAHRIGVTDKPILYSFRRCPYAMRARMALLISGTACFIREVKLSHKPEELIAASPKATVPVIVRADGGVIEESLAIMRWALARNDPEGWLEREDRVLIETNDGPFKHHLDRYKYPERHASDPAEHRAAGMALLGVLEARLAARANLCGDARGLTDIAIFPFVRQFAETDRTWFDAQPLPRLQAWLSDHLQSMLFSEIMVRLEPWRPGDAPLIFPAS</sequence>
<dbReference type="OrthoDB" id="9813092at2"/>
<dbReference type="Gene3D" id="3.40.30.10">
    <property type="entry name" value="Glutaredoxin"/>
    <property type="match status" value="1"/>
</dbReference>
<dbReference type="RefSeq" id="WP_089220544.1">
    <property type="nucleotide sequence ID" value="NZ_FZOS01000020.1"/>
</dbReference>
<dbReference type="InterPro" id="IPR036249">
    <property type="entry name" value="Thioredoxin-like_sf"/>
</dbReference>
<dbReference type="InterPro" id="IPR004045">
    <property type="entry name" value="Glutathione_S-Trfase_N"/>
</dbReference>
<dbReference type="EMBL" id="FZOS01000020">
    <property type="protein sequence ID" value="SNS87134.1"/>
    <property type="molecule type" value="Genomic_DNA"/>
</dbReference>
<organism evidence="2 3">
    <name type="scientific">Edaphosphingomonas laterariae</name>
    <dbReference type="NCBI Taxonomy" id="861865"/>
    <lineage>
        <taxon>Bacteria</taxon>
        <taxon>Pseudomonadati</taxon>
        <taxon>Pseudomonadota</taxon>
        <taxon>Alphaproteobacteria</taxon>
        <taxon>Sphingomonadales</taxon>
        <taxon>Rhizorhabdaceae</taxon>
        <taxon>Edaphosphingomonas</taxon>
    </lineage>
</organism>
<evidence type="ECO:0000313" key="2">
    <source>
        <dbReference type="EMBL" id="SNS87134.1"/>
    </source>
</evidence>
<keyword evidence="3" id="KW-1185">Reference proteome</keyword>
<evidence type="ECO:0000313" key="3">
    <source>
        <dbReference type="Proteomes" id="UP000198281"/>
    </source>
</evidence>
<evidence type="ECO:0000259" key="1">
    <source>
        <dbReference type="PROSITE" id="PS50404"/>
    </source>
</evidence>
<dbReference type="Pfam" id="PF13410">
    <property type="entry name" value="GST_C_2"/>
    <property type="match status" value="1"/>
</dbReference>
<dbReference type="InterPro" id="IPR036282">
    <property type="entry name" value="Glutathione-S-Trfase_C_sf"/>
</dbReference>
<keyword evidence="2" id="KW-0808">Transferase</keyword>
<dbReference type="GO" id="GO:0005737">
    <property type="term" value="C:cytoplasm"/>
    <property type="evidence" value="ECO:0007669"/>
    <property type="project" value="TreeGrafter"/>
</dbReference>
<protein>
    <submittedName>
        <fullName evidence="2">Glutathione S-transferase</fullName>
    </submittedName>
</protein>
<reference evidence="3" key="1">
    <citation type="submission" date="2017-06" db="EMBL/GenBank/DDBJ databases">
        <authorList>
            <person name="Varghese N."/>
            <person name="Submissions S."/>
        </authorList>
    </citation>
    <scope>NUCLEOTIDE SEQUENCE [LARGE SCALE GENOMIC DNA]</scope>
    <source>
        <strain evidence="3">LNB2</strain>
    </source>
</reference>
<gene>
    <name evidence="2" type="ORF">SAMN06295912_12043</name>
</gene>
<dbReference type="Pfam" id="PF13417">
    <property type="entry name" value="GST_N_3"/>
    <property type="match status" value="1"/>
</dbReference>
<dbReference type="SUPFAM" id="SSF47616">
    <property type="entry name" value="GST C-terminal domain-like"/>
    <property type="match status" value="1"/>
</dbReference>
<accession>A0A239I479</accession>